<dbReference type="EMBL" id="JBBPBK010000001">
    <property type="protein sequence ID" value="KAK9292599.1"/>
    <property type="molecule type" value="Genomic_DNA"/>
</dbReference>
<reference evidence="2 3" key="1">
    <citation type="journal article" date="2024" name="Plant J.">
        <title>Genome sequences and population genomics reveal climatic adaptation and genomic divergence between two closely related sweetgum species.</title>
        <authorList>
            <person name="Xu W.Q."/>
            <person name="Ren C.Q."/>
            <person name="Zhang X.Y."/>
            <person name="Comes H.P."/>
            <person name="Liu X.H."/>
            <person name="Li Y.G."/>
            <person name="Kettle C.J."/>
            <person name="Jalonen R."/>
            <person name="Gaisberger H."/>
            <person name="Ma Y.Z."/>
            <person name="Qiu Y.X."/>
        </authorList>
    </citation>
    <scope>NUCLEOTIDE SEQUENCE [LARGE SCALE GENOMIC DNA]</scope>
    <source>
        <strain evidence="2">Hangzhou</strain>
    </source>
</reference>
<protein>
    <submittedName>
        <fullName evidence="2">Uncharacterized protein</fullName>
    </submittedName>
</protein>
<proteinExistence type="predicted"/>
<dbReference type="PANTHER" id="PTHR34467:SF1">
    <property type="entry name" value="OS05G0542300 PROTEIN"/>
    <property type="match status" value="1"/>
</dbReference>
<accession>A0AAP0X464</accession>
<dbReference type="Proteomes" id="UP001415857">
    <property type="component" value="Unassembled WGS sequence"/>
</dbReference>
<evidence type="ECO:0000313" key="3">
    <source>
        <dbReference type="Proteomes" id="UP001415857"/>
    </source>
</evidence>
<organism evidence="2 3">
    <name type="scientific">Liquidambar formosana</name>
    <name type="common">Formosan gum</name>
    <dbReference type="NCBI Taxonomy" id="63359"/>
    <lineage>
        <taxon>Eukaryota</taxon>
        <taxon>Viridiplantae</taxon>
        <taxon>Streptophyta</taxon>
        <taxon>Embryophyta</taxon>
        <taxon>Tracheophyta</taxon>
        <taxon>Spermatophyta</taxon>
        <taxon>Magnoliopsida</taxon>
        <taxon>eudicotyledons</taxon>
        <taxon>Gunneridae</taxon>
        <taxon>Pentapetalae</taxon>
        <taxon>Saxifragales</taxon>
        <taxon>Altingiaceae</taxon>
        <taxon>Liquidambar</taxon>
    </lineage>
</organism>
<evidence type="ECO:0000313" key="2">
    <source>
        <dbReference type="EMBL" id="KAK9292599.1"/>
    </source>
</evidence>
<feature type="region of interest" description="Disordered" evidence="1">
    <location>
        <begin position="96"/>
        <end position="118"/>
    </location>
</feature>
<comment type="caution">
    <text evidence="2">The sequence shown here is derived from an EMBL/GenBank/DDBJ whole genome shotgun (WGS) entry which is preliminary data.</text>
</comment>
<name>A0AAP0X464_LIQFO</name>
<keyword evidence="3" id="KW-1185">Reference proteome</keyword>
<sequence>MKAEIGGSKGSIHEGGVWPGKVEKRLRKSFQDFPLTSHLEHKEVDILVEITHYSSLLGTVEGFKDGMNPNYLLHKDGIQMNFRKLLLLDAELDYDDAGPNPKHDPRKGKPGIGGAKNP</sequence>
<dbReference type="PANTHER" id="PTHR34467">
    <property type="entry name" value="TRANSMEMBRANE PROTEIN"/>
    <property type="match status" value="1"/>
</dbReference>
<gene>
    <name evidence="2" type="ORF">L1049_020573</name>
</gene>
<evidence type="ECO:0000256" key="1">
    <source>
        <dbReference type="SAM" id="MobiDB-lite"/>
    </source>
</evidence>
<dbReference type="AlphaFoldDB" id="A0AAP0X464"/>